<proteinExistence type="predicted"/>
<protein>
    <recommendedName>
        <fullName evidence="4">Integrase core domain-containing protein</fullName>
    </recommendedName>
</protein>
<evidence type="ECO:0000313" key="3">
    <source>
        <dbReference type="Proteomes" id="UP000236728"/>
    </source>
</evidence>
<name>A0A1H5RYA6_9BACT</name>
<keyword evidence="3" id="KW-1185">Reference proteome</keyword>
<evidence type="ECO:0008006" key="4">
    <source>
        <dbReference type="Google" id="ProtNLM"/>
    </source>
</evidence>
<reference evidence="2 3" key="1">
    <citation type="submission" date="2016-10" db="EMBL/GenBank/DDBJ databases">
        <authorList>
            <person name="de Groot N.N."/>
        </authorList>
    </citation>
    <scope>NUCLEOTIDE SEQUENCE [LARGE SCALE GENOMIC DNA]</scope>
    <source>
        <strain evidence="2 3">DSM 22489</strain>
    </source>
</reference>
<sequence>QYNWHRPHTSLDRKPPISRSGLNVNNLLIHHS</sequence>
<organism evidence="2 3">
    <name type="scientific">Bryocella elongata</name>
    <dbReference type="NCBI Taxonomy" id="863522"/>
    <lineage>
        <taxon>Bacteria</taxon>
        <taxon>Pseudomonadati</taxon>
        <taxon>Acidobacteriota</taxon>
        <taxon>Terriglobia</taxon>
        <taxon>Terriglobales</taxon>
        <taxon>Acidobacteriaceae</taxon>
        <taxon>Bryocella</taxon>
    </lineage>
</organism>
<dbReference type="AlphaFoldDB" id="A0A1H5RYA6"/>
<accession>A0A1H5RYA6</accession>
<feature type="region of interest" description="Disordered" evidence="1">
    <location>
        <begin position="1"/>
        <end position="32"/>
    </location>
</feature>
<evidence type="ECO:0000256" key="1">
    <source>
        <dbReference type="SAM" id="MobiDB-lite"/>
    </source>
</evidence>
<dbReference type="Proteomes" id="UP000236728">
    <property type="component" value="Unassembled WGS sequence"/>
</dbReference>
<evidence type="ECO:0000313" key="2">
    <source>
        <dbReference type="EMBL" id="SEF43295.1"/>
    </source>
</evidence>
<gene>
    <name evidence="2" type="ORF">SAMN05421819_0001</name>
</gene>
<dbReference type="EMBL" id="FNVA01000001">
    <property type="protein sequence ID" value="SEF43295.1"/>
    <property type="molecule type" value="Genomic_DNA"/>
</dbReference>
<feature type="non-terminal residue" evidence="2">
    <location>
        <position position="1"/>
    </location>
</feature>